<dbReference type="Pfam" id="PF13239">
    <property type="entry name" value="2TM"/>
    <property type="match status" value="1"/>
</dbReference>
<name>A0ABP7TS60_9FLAO</name>
<feature type="domain" description="2TM" evidence="2">
    <location>
        <begin position="17"/>
        <end position="98"/>
    </location>
</feature>
<dbReference type="Proteomes" id="UP001500968">
    <property type="component" value="Unassembled WGS sequence"/>
</dbReference>
<keyword evidence="1" id="KW-1133">Transmembrane helix</keyword>
<sequence>MELVMEPSNEILEQIVKERVHKLKQFYTHLFIYVIGVAVYVAKTYFGVPLNFWPIRFINEFVMGLWTFFLVMQAMQLFITQKVLGYQWEQKRIQKIMEKEKTKQQKWE</sequence>
<dbReference type="InterPro" id="IPR025698">
    <property type="entry name" value="2TM_dom"/>
</dbReference>
<organism evidence="3 4">
    <name type="scientific">Flavobacterium cheonhonense</name>
    <dbReference type="NCBI Taxonomy" id="706185"/>
    <lineage>
        <taxon>Bacteria</taxon>
        <taxon>Pseudomonadati</taxon>
        <taxon>Bacteroidota</taxon>
        <taxon>Flavobacteriia</taxon>
        <taxon>Flavobacteriales</taxon>
        <taxon>Flavobacteriaceae</taxon>
        <taxon>Flavobacterium</taxon>
    </lineage>
</organism>
<keyword evidence="1" id="KW-0472">Membrane</keyword>
<comment type="caution">
    <text evidence="3">The sequence shown here is derived from an EMBL/GenBank/DDBJ whole genome shotgun (WGS) entry which is preliminary data.</text>
</comment>
<proteinExistence type="predicted"/>
<gene>
    <name evidence="3" type="ORF">GCM10022386_13030</name>
</gene>
<dbReference type="EMBL" id="BAABCR010000014">
    <property type="protein sequence ID" value="GAA4030495.1"/>
    <property type="molecule type" value="Genomic_DNA"/>
</dbReference>
<dbReference type="RefSeq" id="WP_324691593.1">
    <property type="nucleotide sequence ID" value="NZ_JAXAVY010000004.1"/>
</dbReference>
<reference evidence="4" key="1">
    <citation type="journal article" date="2019" name="Int. J. Syst. Evol. Microbiol.">
        <title>The Global Catalogue of Microorganisms (GCM) 10K type strain sequencing project: providing services to taxonomists for standard genome sequencing and annotation.</title>
        <authorList>
            <consortium name="The Broad Institute Genomics Platform"/>
            <consortium name="The Broad Institute Genome Sequencing Center for Infectious Disease"/>
            <person name="Wu L."/>
            <person name="Ma J."/>
        </authorList>
    </citation>
    <scope>NUCLEOTIDE SEQUENCE [LARGE SCALE GENOMIC DNA]</scope>
    <source>
        <strain evidence="4">JCM 17064</strain>
    </source>
</reference>
<accession>A0ABP7TS60</accession>
<evidence type="ECO:0000259" key="2">
    <source>
        <dbReference type="Pfam" id="PF13239"/>
    </source>
</evidence>
<evidence type="ECO:0000313" key="3">
    <source>
        <dbReference type="EMBL" id="GAA4030495.1"/>
    </source>
</evidence>
<keyword evidence="4" id="KW-1185">Reference proteome</keyword>
<keyword evidence="1" id="KW-0812">Transmembrane</keyword>
<feature type="transmembrane region" description="Helical" evidence="1">
    <location>
        <begin position="26"/>
        <end position="46"/>
    </location>
</feature>
<protein>
    <recommendedName>
        <fullName evidence="2">2TM domain-containing protein</fullName>
    </recommendedName>
</protein>
<evidence type="ECO:0000256" key="1">
    <source>
        <dbReference type="SAM" id="Phobius"/>
    </source>
</evidence>
<evidence type="ECO:0000313" key="4">
    <source>
        <dbReference type="Proteomes" id="UP001500968"/>
    </source>
</evidence>